<protein>
    <submittedName>
        <fullName evidence="1">Uncharacterized protein</fullName>
    </submittedName>
</protein>
<proteinExistence type="predicted"/>
<comment type="caution">
    <text evidence="1">The sequence shown here is derived from an EMBL/GenBank/DDBJ whole genome shotgun (WGS) entry which is preliminary data.</text>
</comment>
<dbReference type="OrthoDB" id="6449041at2759"/>
<evidence type="ECO:0000313" key="1">
    <source>
        <dbReference type="EMBL" id="GFY56159.1"/>
    </source>
</evidence>
<dbReference type="EMBL" id="BMAV01010789">
    <property type="protein sequence ID" value="GFY56159.1"/>
    <property type="molecule type" value="Genomic_DNA"/>
</dbReference>
<dbReference type="AlphaFoldDB" id="A0A8X6XPE5"/>
<accession>A0A8X6XPE5</accession>
<evidence type="ECO:0000313" key="2">
    <source>
        <dbReference type="Proteomes" id="UP000886998"/>
    </source>
</evidence>
<gene>
    <name evidence="1" type="primary">AVEN_65616_1</name>
    <name evidence="1" type="ORF">TNIN_94931</name>
</gene>
<sequence length="198" mass="23471">MFDTFRKEVEKIRDQCAMLPFWCPCNGLVNAKGKIQHRHMIVACEPESSFEDVRKGKIRYEFPNRNHSKKCVKIKNTFHLVWTMMYVSQPKSSCDKGEIPDSLSDPVNWLHFHSNRPLHPHSIAFLCTLFPGGIEKLLWEQVGNKNVAKWKKTTRRRADAWGHFKWRVPIHVTEWKIINCVIPYHPRYEEPEEWSLCI</sequence>
<keyword evidence="2" id="KW-1185">Reference proteome</keyword>
<reference evidence="1" key="1">
    <citation type="submission" date="2020-08" db="EMBL/GenBank/DDBJ databases">
        <title>Multicomponent nature underlies the extraordinary mechanical properties of spider dragline silk.</title>
        <authorList>
            <person name="Kono N."/>
            <person name="Nakamura H."/>
            <person name="Mori M."/>
            <person name="Yoshida Y."/>
            <person name="Ohtoshi R."/>
            <person name="Malay A.D."/>
            <person name="Moran D.A.P."/>
            <person name="Tomita M."/>
            <person name="Numata K."/>
            <person name="Arakawa K."/>
        </authorList>
    </citation>
    <scope>NUCLEOTIDE SEQUENCE</scope>
</reference>
<name>A0A8X6XPE5_9ARAC</name>
<dbReference type="Proteomes" id="UP000886998">
    <property type="component" value="Unassembled WGS sequence"/>
</dbReference>
<organism evidence="1 2">
    <name type="scientific">Trichonephila inaurata madagascariensis</name>
    <dbReference type="NCBI Taxonomy" id="2747483"/>
    <lineage>
        <taxon>Eukaryota</taxon>
        <taxon>Metazoa</taxon>
        <taxon>Ecdysozoa</taxon>
        <taxon>Arthropoda</taxon>
        <taxon>Chelicerata</taxon>
        <taxon>Arachnida</taxon>
        <taxon>Araneae</taxon>
        <taxon>Araneomorphae</taxon>
        <taxon>Entelegynae</taxon>
        <taxon>Araneoidea</taxon>
        <taxon>Nephilidae</taxon>
        <taxon>Trichonephila</taxon>
        <taxon>Trichonephila inaurata</taxon>
    </lineage>
</organism>